<comment type="caution">
    <text evidence="1">The sequence shown here is derived from an EMBL/GenBank/DDBJ whole genome shotgun (WGS) entry which is preliminary data.</text>
</comment>
<dbReference type="OrthoDB" id="10249273at2759"/>
<gene>
    <name evidence="1" type="ORF">QR46_4035</name>
</gene>
<evidence type="ECO:0000313" key="1">
    <source>
        <dbReference type="EMBL" id="KWX11977.1"/>
    </source>
</evidence>
<dbReference type="AlphaFoldDB" id="A0A132NPK7"/>
<reference evidence="1 2" key="1">
    <citation type="journal article" date="2015" name="Mol. Biochem. Parasitol.">
        <title>Identification of polymorphic genes for use in assemblage B genotyping assays through comparative genomics of multiple assemblage B Giardia duodenalis isolates.</title>
        <authorList>
            <person name="Wielinga C."/>
            <person name="Thompson R.C."/>
            <person name="Monis P."/>
            <person name="Ryan U."/>
        </authorList>
    </citation>
    <scope>NUCLEOTIDE SEQUENCE [LARGE SCALE GENOMIC DNA]</scope>
    <source>
        <strain evidence="1 2">BAH15c1</strain>
    </source>
</reference>
<dbReference type="EMBL" id="JXTI01000143">
    <property type="protein sequence ID" value="KWX11977.1"/>
    <property type="molecule type" value="Genomic_DNA"/>
</dbReference>
<dbReference type="Proteomes" id="UP000070089">
    <property type="component" value="Unassembled WGS sequence"/>
</dbReference>
<accession>A0A132NPK7</accession>
<organism evidence="1 2">
    <name type="scientific">Giardia duodenalis assemblage B</name>
    <dbReference type="NCBI Taxonomy" id="1394984"/>
    <lineage>
        <taxon>Eukaryota</taxon>
        <taxon>Metamonada</taxon>
        <taxon>Diplomonadida</taxon>
        <taxon>Hexamitidae</taxon>
        <taxon>Giardiinae</taxon>
        <taxon>Giardia</taxon>
    </lineage>
</organism>
<dbReference type="VEuPathDB" id="GiardiaDB:QR46_4035"/>
<proteinExistence type="predicted"/>
<name>A0A132NPK7_GIAIN</name>
<evidence type="ECO:0000313" key="2">
    <source>
        <dbReference type="Proteomes" id="UP000070089"/>
    </source>
</evidence>
<protein>
    <submittedName>
        <fullName evidence="1">Uncharacterized protein</fullName>
    </submittedName>
</protein>
<sequence length="75" mass="8503">MSSADSQTLNEIWETTCAAYTSALTEEYERVMEHLQVLQNHVMVALRTKYNSEEILPTETEVMAMFRSSGVLSAK</sequence>